<accession>A0A6J5EQ69</accession>
<dbReference type="PANTHER" id="PTHR45947:SF3">
    <property type="entry name" value="SULFOQUINOVOSYL TRANSFERASE SQD2"/>
    <property type="match status" value="1"/>
</dbReference>
<organism evidence="3 4">
    <name type="scientific">Paraburkholderia humisilvae</name>
    <dbReference type="NCBI Taxonomy" id="627669"/>
    <lineage>
        <taxon>Bacteria</taxon>
        <taxon>Pseudomonadati</taxon>
        <taxon>Pseudomonadota</taxon>
        <taxon>Betaproteobacteria</taxon>
        <taxon>Burkholderiales</taxon>
        <taxon>Burkholderiaceae</taxon>
        <taxon>Paraburkholderia</taxon>
    </lineage>
</organism>
<dbReference type="RefSeq" id="WP_175230384.1">
    <property type="nucleotide sequence ID" value="NZ_CADIKH010000037.1"/>
</dbReference>
<dbReference type="SUPFAM" id="SSF53756">
    <property type="entry name" value="UDP-Glycosyltransferase/glycogen phosphorylase"/>
    <property type="match status" value="1"/>
</dbReference>
<keyword evidence="4" id="KW-1185">Reference proteome</keyword>
<dbReference type="EMBL" id="CADIKH010000037">
    <property type="protein sequence ID" value="CAB3768609.1"/>
    <property type="molecule type" value="Genomic_DNA"/>
</dbReference>
<dbReference type="Pfam" id="PF00534">
    <property type="entry name" value="Glycos_transf_1"/>
    <property type="match status" value="1"/>
</dbReference>
<gene>
    <name evidence="3" type="ORF">LMG29542_05906</name>
</gene>
<dbReference type="InterPro" id="IPR028098">
    <property type="entry name" value="Glyco_trans_4-like_N"/>
</dbReference>
<feature type="domain" description="Glycosyl transferase family 1" evidence="1">
    <location>
        <begin position="222"/>
        <end position="385"/>
    </location>
</feature>
<protein>
    <recommendedName>
        <fullName evidence="5">D-inositol-3-phosphate glycosyltransferase</fullName>
    </recommendedName>
</protein>
<dbReference type="AlphaFoldDB" id="A0A6J5EQ69"/>
<dbReference type="NCBIfam" id="NF007640">
    <property type="entry name" value="PRK10307.1"/>
    <property type="match status" value="1"/>
</dbReference>
<dbReference type="Proteomes" id="UP000494363">
    <property type="component" value="Unassembled WGS sequence"/>
</dbReference>
<evidence type="ECO:0000259" key="1">
    <source>
        <dbReference type="Pfam" id="PF00534"/>
    </source>
</evidence>
<dbReference type="PANTHER" id="PTHR45947">
    <property type="entry name" value="SULFOQUINOVOSYL TRANSFERASE SQD2"/>
    <property type="match status" value="1"/>
</dbReference>
<evidence type="ECO:0000313" key="3">
    <source>
        <dbReference type="EMBL" id="CAB3768609.1"/>
    </source>
</evidence>
<evidence type="ECO:0008006" key="5">
    <source>
        <dbReference type="Google" id="ProtNLM"/>
    </source>
</evidence>
<evidence type="ECO:0000313" key="4">
    <source>
        <dbReference type="Proteomes" id="UP000494363"/>
    </source>
</evidence>
<evidence type="ECO:0000259" key="2">
    <source>
        <dbReference type="Pfam" id="PF13579"/>
    </source>
</evidence>
<dbReference type="Pfam" id="PF13579">
    <property type="entry name" value="Glyco_trans_4_4"/>
    <property type="match status" value="1"/>
</dbReference>
<dbReference type="CDD" id="cd03794">
    <property type="entry name" value="GT4_WbuB-like"/>
    <property type="match status" value="1"/>
</dbReference>
<sequence length="426" mass="46290">MKILVYGINYAPELTGIGRYTADMAKSLVAAGHDVRVVCAPPYYPAWQVAPGYSSRRYAKERSEGVHIWRAPLWVPTRPKGARRLVHLASFALSSFPVLLRHVFWRPHAVLSIAPSLLNAPTGWLVARLSGAHAWLHVQDYEVDAAFKLGMLKGDWRKRMALSIERTLLRRFDTVSTISAKMIEHALRKGVSRNKVVHFANWVDTSAIHPLDSQAVARVPLRGELNIPADATVVLYSGNMGAKQGLEVLATAAASLAGRRDLVFVFCGQGPAKDGLTAVCGHLPNTRFIPLQPMDKLNELLNLADIHVLPQRADAADLVMPSKLTGMLASGRPVIAMAHEGTELFNTVAPRGVVVPPEALEPLVAAIDALAADPVRRAHLGRAGRDYALAALSRESVLGEFETTLRARCADIEPAGGALGLRQRDL</sequence>
<proteinExistence type="predicted"/>
<dbReference type="GO" id="GO:0016758">
    <property type="term" value="F:hexosyltransferase activity"/>
    <property type="evidence" value="ECO:0007669"/>
    <property type="project" value="TreeGrafter"/>
</dbReference>
<reference evidence="3 4" key="1">
    <citation type="submission" date="2020-04" db="EMBL/GenBank/DDBJ databases">
        <authorList>
            <person name="De Canck E."/>
        </authorList>
    </citation>
    <scope>NUCLEOTIDE SEQUENCE [LARGE SCALE GENOMIC DNA]</scope>
    <source>
        <strain evidence="3 4">LMG 29542</strain>
    </source>
</reference>
<dbReference type="InterPro" id="IPR050194">
    <property type="entry name" value="Glycosyltransferase_grp1"/>
</dbReference>
<feature type="domain" description="Glycosyltransferase subfamily 4-like N-terminal" evidence="2">
    <location>
        <begin position="15"/>
        <end position="202"/>
    </location>
</feature>
<name>A0A6J5EQ69_9BURK</name>
<dbReference type="InterPro" id="IPR001296">
    <property type="entry name" value="Glyco_trans_1"/>
</dbReference>
<dbReference type="Gene3D" id="3.40.50.2000">
    <property type="entry name" value="Glycogen Phosphorylase B"/>
    <property type="match status" value="2"/>
</dbReference>